<sequence length="82" mass="9786">MSLLKNIFRKKEATVKTYHDFWNWFETNEHMFYDVVKNEKNIEKNFLNKLSARLGELRDGCYFLTGMYDSDKAELIITPDGL</sequence>
<organism evidence="1 2">
    <name type="scientific">Sinomicrobium oceani</name>
    <dbReference type="NCBI Taxonomy" id="1150368"/>
    <lineage>
        <taxon>Bacteria</taxon>
        <taxon>Pseudomonadati</taxon>
        <taxon>Bacteroidota</taxon>
        <taxon>Flavobacteriia</taxon>
        <taxon>Flavobacteriales</taxon>
        <taxon>Flavobacteriaceae</taxon>
        <taxon>Sinomicrobium</taxon>
    </lineage>
</organism>
<evidence type="ECO:0000313" key="2">
    <source>
        <dbReference type="Proteomes" id="UP000182248"/>
    </source>
</evidence>
<evidence type="ECO:0000313" key="1">
    <source>
        <dbReference type="EMBL" id="SFW77463.1"/>
    </source>
</evidence>
<proteinExistence type="predicted"/>
<dbReference type="OrthoDB" id="9151249at2"/>
<accession>A0A1K1S061</accession>
<dbReference type="EMBL" id="FPJE01000045">
    <property type="protein sequence ID" value="SFW77463.1"/>
    <property type="molecule type" value="Genomic_DNA"/>
</dbReference>
<dbReference type="Proteomes" id="UP000182248">
    <property type="component" value="Unassembled WGS sequence"/>
</dbReference>
<name>A0A1K1S061_9FLAO</name>
<dbReference type="AlphaFoldDB" id="A0A1K1S061"/>
<keyword evidence="2" id="KW-1185">Reference proteome</keyword>
<reference evidence="1 2" key="1">
    <citation type="submission" date="2016-11" db="EMBL/GenBank/DDBJ databases">
        <authorList>
            <person name="Jaros S."/>
            <person name="Januszkiewicz K."/>
            <person name="Wedrychowicz H."/>
        </authorList>
    </citation>
    <scope>NUCLEOTIDE SEQUENCE [LARGE SCALE GENOMIC DNA]</scope>
    <source>
        <strain evidence="1 2">CGMCC 1.12145</strain>
    </source>
</reference>
<dbReference type="RefSeq" id="WP_072319445.1">
    <property type="nucleotide sequence ID" value="NZ_FPJE01000045.1"/>
</dbReference>
<protein>
    <submittedName>
        <fullName evidence="1">Uncharacterized protein</fullName>
    </submittedName>
</protein>
<gene>
    <name evidence="1" type="ORF">SAMN02927921_04232</name>
</gene>